<accession>A0A0D1MH24</accession>
<keyword evidence="1" id="KW-0472">Membrane</keyword>
<keyword evidence="1" id="KW-1133">Transmembrane helix</keyword>
<dbReference type="Proteomes" id="UP000033203">
    <property type="component" value="Unassembled WGS sequence"/>
</dbReference>
<feature type="transmembrane region" description="Helical" evidence="1">
    <location>
        <begin position="7"/>
        <end position="25"/>
    </location>
</feature>
<gene>
    <name evidence="2" type="ORF">SR41_12065</name>
</gene>
<proteinExistence type="predicted"/>
<evidence type="ECO:0000256" key="1">
    <source>
        <dbReference type="SAM" id="Phobius"/>
    </source>
</evidence>
<dbReference type="EMBL" id="JXTP01000057">
    <property type="protein sequence ID" value="KIU26936.1"/>
    <property type="molecule type" value="Genomic_DNA"/>
</dbReference>
<dbReference type="AlphaFoldDB" id="A0A0D1MH24"/>
<sequence>MIAAIEPWIRVAFGAWLIVLGYRWARHPNRFVGHGVIPITVPRTIRGLGIVAILLGAMTLASYSSKLIPE</sequence>
<dbReference type="PATRIC" id="fig|1549858.7.peg.1733"/>
<comment type="caution">
    <text evidence="2">The sequence shown here is derived from an EMBL/GenBank/DDBJ whole genome shotgun (WGS) entry which is preliminary data.</text>
</comment>
<organism evidence="2 3">
    <name type="scientific">Sphingomonas melonis</name>
    <dbReference type="NCBI Taxonomy" id="152682"/>
    <lineage>
        <taxon>Bacteria</taxon>
        <taxon>Pseudomonadati</taxon>
        <taxon>Pseudomonadota</taxon>
        <taxon>Alphaproteobacteria</taxon>
        <taxon>Sphingomonadales</taxon>
        <taxon>Sphingomonadaceae</taxon>
        <taxon>Sphingomonas</taxon>
    </lineage>
</organism>
<keyword evidence="1" id="KW-0812">Transmembrane</keyword>
<evidence type="ECO:0000313" key="2">
    <source>
        <dbReference type="EMBL" id="KIU26936.1"/>
    </source>
</evidence>
<feature type="transmembrane region" description="Helical" evidence="1">
    <location>
        <begin position="45"/>
        <end position="63"/>
    </location>
</feature>
<name>A0A0D1MH24_9SPHN</name>
<reference evidence="2 3" key="1">
    <citation type="submission" date="2015-01" db="EMBL/GenBank/DDBJ databases">
        <title>Genome of Sphingomonas taxi strain 30a.</title>
        <authorList>
            <person name="Eevers N."/>
            <person name="Van Hamme J."/>
            <person name="Bottos E."/>
            <person name="Weyens N."/>
            <person name="Vangronsveld J."/>
        </authorList>
    </citation>
    <scope>NUCLEOTIDE SEQUENCE [LARGE SCALE GENOMIC DNA]</scope>
    <source>
        <strain evidence="2 3">30a</strain>
    </source>
</reference>
<evidence type="ECO:0000313" key="3">
    <source>
        <dbReference type="Proteomes" id="UP000033203"/>
    </source>
</evidence>
<protein>
    <submittedName>
        <fullName evidence="2">Uncharacterized protein</fullName>
    </submittedName>
</protein>